<reference evidence="1" key="1">
    <citation type="journal article" date="2021" name="G3 (Bethesda)">
        <title>Genome and transcriptome analysis of the beet armyworm Spodoptera exigua reveals targets for pest control. .</title>
        <authorList>
            <person name="Simon S."/>
            <person name="Breeschoten T."/>
            <person name="Jansen H.J."/>
            <person name="Dirks R.P."/>
            <person name="Schranz M.E."/>
            <person name="Ros V.I.D."/>
        </authorList>
    </citation>
    <scope>NUCLEOTIDE SEQUENCE</scope>
    <source>
        <strain evidence="1">TB_SE_WUR_2020</strain>
    </source>
</reference>
<gene>
    <name evidence="1" type="ORF">HF086_002808</name>
</gene>
<accession>A0A922SH91</accession>
<evidence type="ECO:0000313" key="1">
    <source>
        <dbReference type="EMBL" id="KAH9637114.1"/>
    </source>
</evidence>
<comment type="caution">
    <text evidence="1">The sequence shown here is derived from an EMBL/GenBank/DDBJ whole genome shotgun (WGS) entry which is preliminary data.</text>
</comment>
<proteinExistence type="predicted"/>
<dbReference type="AlphaFoldDB" id="A0A922SH91"/>
<name>A0A922SH91_SPOEX</name>
<dbReference type="Proteomes" id="UP000814243">
    <property type="component" value="Unassembled WGS sequence"/>
</dbReference>
<dbReference type="EMBL" id="JACEFF010000450">
    <property type="protein sequence ID" value="KAH9637114.1"/>
    <property type="molecule type" value="Genomic_DNA"/>
</dbReference>
<sequence>MVSDTSVYKKVSFDPAVRVTARTVKLLQGLSGKELVAKLRPHNPTPPEIYGLPKIHKPNWPLRPIVSQIDAPKYKLSRHLATILLPSIGKTDSYEK</sequence>
<evidence type="ECO:0000313" key="2">
    <source>
        <dbReference type="Proteomes" id="UP000814243"/>
    </source>
</evidence>
<protein>
    <submittedName>
        <fullName evidence="1">Uncharacterized protein</fullName>
    </submittedName>
</protein>
<organism evidence="1 2">
    <name type="scientific">Spodoptera exigua</name>
    <name type="common">Beet armyworm</name>
    <name type="synonym">Noctua fulgens</name>
    <dbReference type="NCBI Taxonomy" id="7107"/>
    <lineage>
        <taxon>Eukaryota</taxon>
        <taxon>Metazoa</taxon>
        <taxon>Ecdysozoa</taxon>
        <taxon>Arthropoda</taxon>
        <taxon>Hexapoda</taxon>
        <taxon>Insecta</taxon>
        <taxon>Pterygota</taxon>
        <taxon>Neoptera</taxon>
        <taxon>Endopterygota</taxon>
        <taxon>Lepidoptera</taxon>
        <taxon>Glossata</taxon>
        <taxon>Ditrysia</taxon>
        <taxon>Noctuoidea</taxon>
        <taxon>Noctuidae</taxon>
        <taxon>Amphipyrinae</taxon>
        <taxon>Spodoptera</taxon>
    </lineage>
</organism>